<gene>
    <name evidence="1" type="ORF">IAD16_08435</name>
</gene>
<dbReference type="EMBL" id="DVMO01000130">
    <property type="protein sequence ID" value="HIU28391.1"/>
    <property type="molecule type" value="Genomic_DNA"/>
</dbReference>
<comment type="caution">
    <text evidence="1">The sequence shown here is derived from an EMBL/GenBank/DDBJ whole genome shotgun (WGS) entry which is preliminary data.</text>
</comment>
<reference evidence="1" key="1">
    <citation type="submission" date="2020-10" db="EMBL/GenBank/DDBJ databases">
        <authorList>
            <person name="Gilroy R."/>
        </authorList>
    </citation>
    <scope>NUCLEOTIDE SEQUENCE</scope>
    <source>
        <strain evidence="1">11300</strain>
    </source>
</reference>
<name>A0A9D1I589_9FIRM</name>
<protein>
    <submittedName>
        <fullName evidence="1">Uncharacterized protein</fullName>
    </submittedName>
</protein>
<organism evidence="1 2">
    <name type="scientific">Candidatus Fimisoma avicola</name>
    <dbReference type="NCBI Taxonomy" id="2840826"/>
    <lineage>
        <taxon>Bacteria</taxon>
        <taxon>Bacillati</taxon>
        <taxon>Bacillota</taxon>
        <taxon>Clostridia</taxon>
        <taxon>Eubacteriales</taxon>
        <taxon>Candidatus Fimisoma</taxon>
    </lineage>
</organism>
<dbReference type="AlphaFoldDB" id="A0A9D1I589"/>
<accession>A0A9D1I589</accession>
<proteinExistence type="predicted"/>
<dbReference type="Proteomes" id="UP000824091">
    <property type="component" value="Unassembled WGS sequence"/>
</dbReference>
<reference evidence="1" key="2">
    <citation type="journal article" date="2021" name="PeerJ">
        <title>Extensive microbial diversity within the chicken gut microbiome revealed by metagenomics and culture.</title>
        <authorList>
            <person name="Gilroy R."/>
            <person name="Ravi A."/>
            <person name="Getino M."/>
            <person name="Pursley I."/>
            <person name="Horton D.L."/>
            <person name="Alikhan N.F."/>
            <person name="Baker D."/>
            <person name="Gharbi K."/>
            <person name="Hall N."/>
            <person name="Watson M."/>
            <person name="Adriaenssens E.M."/>
            <person name="Foster-Nyarko E."/>
            <person name="Jarju S."/>
            <person name="Secka A."/>
            <person name="Antonio M."/>
            <person name="Oren A."/>
            <person name="Chaudhuri R.R."/>
            <person name="La Ragione R."/>
            <person name="Hildebrand F."/>
            <person name="Pallen M.J."/>
        </authorList>
    </citation>
    <scope>NUCLEOTIDE SEQUENCE</scope>
    <source>
        <strain evidence="1">11300</strain>
    </source>
</reference>
<evidence type="ECO:0000313" key="2">
    <source>
        <dbReference type="Proteomes" id="UP000824091"/>
    </source>
</evidence>
<evidence type="ECO:0000313" key="1">
    <source>
        <dbReference type="EMBL" id="HIU28391.1"/>
    </source>
</evidence>
<sequence length="61" mass="7169">MSFIKLNLSGKDIIVNTDMICYIEEKKKEYIVYFANNFCTLYISKEDATPLLRAINMKKEI</sequence>